<sequence length="170" mass="18814">MNASTKSSVVTPDSVQLQDFTRRLTLQFDWSDDRFVHRLVDAAAAVLQSVPGDCQQAWPSSPPLQQLSLESIGQCDVVLGVGCAGTSHWSVSVEPIEGGFRFDWACKSKETPQSLGTRYRLSDDFEFSVGQDGRVEQDAGFVSVHPVEPLLGSKTYRWSYSVRAKLTRTQ</sequence>
<organism evidence="1 2">
    <name type="scientific">Stieleria varia</name>
    <dbReference type="NCBI Taxonomy" id="2528005"/>
    <lineage>
        <taxon>Bacteria</taxon>
        <taxon>Pseudomonadati</taxon>
        <taxon>Planctomycetota</taxon>
        <taxon>Planctomycetia</taxon>
        <taxon>Pirellulales</taxon>
        <taxon>Pirellulaceae</taxon>
        <taxon>Stieleria</taxon>
    </lineage>
</organism>
<dbReference type="EMBL" id="SJPN01000002">
    <property type="protein sequence ID" value="TWU05680.1"/>
    <property type="molecule type" value="Genomic_DNA"/>
</dbReference>
<dbReference type="AlphaFoldDB" id="A0A5C6B1C8"/>
<evidence type="ECO:0000313" key="1">
    <source>
        <dbReference type="EMBL" id="TWU05680.1"/>
    </source>
</evidence>
<dbReference type="RefSeq" id="WP_146518889.1">
    <property type="nucleotide sequence ID" value="NZ_CP151726.1"/>
</dbReference>
<gene>
    <name evidence="1" type="ORF">Pla52n_13950</name>
</gene>
<name>A0A5C6B1C8_9BACT</name>
<dbReference type="OrthoDB" id="273982at2"/>
<protein>
    <submittedName>
        <fullName evidence="1">Uncharacterized protein</fullName>
    </submittedName>
</protein>
<keyword evidence="2" id="KW-1185">Reference proteome</keyword>
<dbReference type="Proteomes" id="UP000320176">
    <property type="component" value="Unassembled WGS sequence"/>
</dbReference>
<accession>A0A5C6B1C8</accession>
<comment type="caution">
    <text evidence="1">The sequence shown here is derived from an EMBL/GenBank/DDBJ whole genome shotgun (WGS) entry which is preliminary data.</text>
</comment>
<reference evidence="1 2" key="1">
    <citation type="submission" date="2019-02" db="EMBL/GenBank/DDBJ databases">
        <title>Deep-cultivation of Planctomycetes and their phenomic and genomic characterization uncovers novel biology.</title>
        <authorList>
            <person name="Wiegand S."/>
            <person name="Jogler M."/>
            <person name="Boedeker C."/>
            <person name="Pinto D."/>
            <person name="Vollmers J."/>
            <person name="Rivas-Marin E."/>
            <person name="Kohn T."/>
            <person name="Peeters S.H."/>
            <person name="Heuer A."/>
            <person name="Rast P."/>
            <person name="Oberbeckmann S."/>
            <person name="Bunk B."/>
            <person name="Jeske O."/>
            <person name="Meyerdierks A."/>
            <person name="Storesund J.E."/>
            <person name="Kallscheuer N."/>
            <person name="Luecker S."/>
            <person name="Lage O.M."/>
            <person name="Pohl T."/>
            <person name="Merkel B.J."/>
            <person name="Hornburger P."/>
            <person name="Mueller R.-W."/>
            <person name="Bruemmer F."/>
            <person name="Labrenz M."/>
            <person name="Spormann A.M."/>
            <person name="Op Den Camp H."/>
            <person name="Overmann J."/>
            <person name="Amann R."/>
            <person name="Jetten M.S.M."/>
            <person name="Mascher T."/>
            <person name="Medema M.H."/>
            <person name="Devos D.P."/>
            <person name="Kaster A.-K."/>
            <person name="Ovreas L."/>
            <person name="Rohde M."/>
            <person name="Galperin M.Y."/>
            <person name="Jogler C."/>
        </authorList>
    </citation>
    <scope>NUCLEOTIDE SEQUENCE [LARGE SCALE GENOMIC DNA]</scope>
    <source>
        <strain evidence="1 2">Pla52n</strain>
    </source>
</reference>
<proteinExistence type="predicted"/>
<evidence type="ECO:0000313" key="2">
    <source>
        <dbReference type="Proteomes" id="UP000320176"/>
    </source>
</evidence>